<evidence type="ECO:0000313" key="3">
    <source>
        <dbReference type="Proteomes" id="UP000004095"/>
    </source>
</evidence>
<dbReference type="OrthoDB" id="9760067at2"/>
<gene>
    <name evidence="2" type="ORF">M23134_02754</name>
</gene>
<dbReference type="PANTHER" id="PTHR33678">
    <property type="entry name" value="BLL1576 PROTEIN"/>
    <property type="match status" value="1"/>
</dbReference>
<name>A1ZWE4_MICM2</name>
<dbReference type="InterPro" id="IPR052344">
    <property type="entry name" value="Transposase-related"/>
</dbReference>
<feature type="domain" description="Transposase IS66 central" evidence="1">
    <location>
        <begin position="43"/>
        <end position="140"/>
    </location>
</feature>
<accession>A1ZWE4</accession>
<comment type="caution">
    <text evidence="2">The sequence shown here is derived from an EMBL/GenBank/DDBJ whole genome shotgun (WGS) entry which is preliminary data.</text>
</comment>
<dbReference type="Pfam" id="PF03050">
    <property type="entry name" value="DDE_Tnp_IS66"/>
    <property type="match status" value="1"/>
</dbReference>
<evidence type="ECO:0000313" key="2">
    <source>
        <dbReference type="EMBL" id="EAY25284.1"/>
    </source>
</evidence>
<dbReference type="EMBL" id="AAWS01000051">
    <property type="protein sequence ID" value="EAY25284.1"/>
    <property type="molecule type" value="Genomic_DNA"/>
</dbReference>
<reference evidence="2 3" key="1">
    <citation type="submission" date="2007-01" db="EMBL/GenBank/DDBJ databases">
        <authorList>
            <person name="Haygood M."/>
            <person name="Podell S."/>
            <person name="Anderson C."/>
            <person name="Hopkinson B."/>
            <person name="Roe K."/>
            <person name="Barbeau K."/>
            <person name="Gaasterland T."/>
            <person name="Ferriera S."/>
            <person name="Johnson J."/>
            <person name="Kravitz S."/>
            <person name="Beeson K."/>
            <person name="Sutton G."/>
            <person name="Rogers Y.-H."/>
            <person name="Friedman R."/>
            <person name="Frazier M."/>
            <person name="Venter J.C."/>
        </authorList>
    </citation>
    <scope>NUCLEOTIDE SEQUENCE [LARGE SCALE GENOMIC DNA]</scope>
    <source>
        <strain evidence="2 3">ATCC 23134</strain>
    </source>
</reference>
<proteinExistence type="predicted"/>
<dbReference type="Proteomes" id="UP000004095">
    <property type="component" value="Unassembled WGS sequence"/>
</dbReference>
<evidence type="ECO:0000259" key="1">
    <source>
        <dbReference type="Pfam" id="PF03050"/>
    </source>
</evidence>
<dbReference type="RefSeq" id="WP_002703075.1">
    <property type="nucleotide sequence ID" value="NZ_AAWS01000051.1"/>
</dbReference>
<dbReference type="AlphaFoldDB" id="A1ZWE4"/>
<keyword evidence="3" id="KW-1185">Reference proteome</keyword>
<organism evidence="2 3">
    <name type="scientific">Microscilla marina ATCC 23134</name>
    <dbReference type="NCBI Taxonomy" id="313606"/>
    <lineage>
        <taxon>Bacteria</taxon>
        <taxon>Pseudomonadati</taxon>
        <taxon>Bacteroidota</taxon>
        <taxon>Cytophagia</taxon>
        <taxon>Cytophagales</taxon>
        <taxon>Microscillaceae</taxon>
        <taxon>Microscilla</taxon>
    </lineage>
</organism>
<protein>
    <submittedName>
        <fullName evidence="2">Transposase</fullName>
    </submittedName>
</protein>
<sequence>MENSTDDLSPNELIAQLQASLEAKDAELRLAEKTANEAYLKAGIPDISVLASILVSKYYYHLPLDRILKQFAQEGVRINPSTIGGWVQHSLDCLEILYDHLKMQIQNEGYLQADESPIRVLDKDKMDISIQELHTLYRQNFKA</sequence>
<dbReference type="InterPro" id="IPR004291">
    <property type="entry name" value="Transposase_IS66_central"/>
</dbReference>
<dbReference type="eggNOG" id="COG4372">
    <property type="taxonomic scope" value="Bacteria"/>
</dbReference>